<dbReference type="GO" id="GO:0120015">
    <property type="term" value="F:sterol transfer activity"/>
    <property type="evidence" value="ECO:0007669"/>
    <property type="project" value="TreeGrafter"/>
</dbReference>
<dbReference type="AlphaFoldDB" id="A0A834MMM2"/>
<keyword evidence="4" id="KW-1185">Reference proteome</keyword>
<dbReference type="SMART" id="SM00568">
    <property type="entry name" value="GRAM"/>
    <property type="match status" value="1"/>
</dbReference>
<dbReference type="InterPro" id="IPR004182">
    <property type="entry name" value="GRAM"/>
</dbReference>
<accession>A0A834MMM2</accession>
<organism evidence="3 4">
    <name type="scientific">Rhynchophorus ferrugineus</name>
    <name type="common">Red palm weevil</name>
    <name type="synonym">Curculio ferrugineus</name>
    <dbReference type="NCBI Taxonomy" id="354439"/>
    <lineage>
        <taxon>Eukaryota</taxon>
        <taxon>Metazoa</taxon>
        <taxon>Ecdysozoa</taxon>
        <taxon>Arthropoda</taxon>
        <taxon>Hexapoda</taxon>
        <taxon>Insecta</taxon>
        <taxon>Pterygota</taxon>
        <taxon>Neoptera</taxon>
        <taxon>Endopterygota</taxon>
        <taxon>Coleoptera</taxon>
        <taxon>Polyphaga</taxon>
        <taxon>Cucujiformia</taxon>
        <taxon>Curculionidae</taxon>
        <taxon>Dryophthorinae</taxon>
        <taxon>Rhynchophorus</taxon>
    </lineage>
</organism>
<dbReference type="Pfam" id="PF02893">
    <property type="entry name" value="GRAM"/>
    <property type="match status" value="1"/>
</dbReference>
<feature type="compositionally biased region" description="Low complexity" evidence="1">
    <location>
        <begin position="70"/>
        <end position="85"/>
    </location>
</feature>
<feature type="region of interest" description="Disordered" evidence="1">
    <location>
        <begin position="1"/>
        <end position="108"/>
    </location>
</feature>
<dbReference type="OrthoDB" id="2162691at2759"/>
<dbReference type="PANTHER" id="PTHR23319:SF4">
    <property type="entry name" value="GRAM DOMAIN CONTAINING 1B, ISOFORM E"/>
    <property type="match status" value="1"/>
</dbReference>
<dbReference type="CDD" id="cd13220">
    <property type="entry name" value="PH-GRAM_GRAMDC"/>
    <property type="match status" value="1"/>
</dbReference>
<feature type="domain" description="GRAM" evidence="2">
    <location>
        <begin position="129"/>
        <end position="196"/>
    </location>
</feature>
<dbReference type="EMBL" id="JAACXV010000079">
    <property type="protein sequence ID" value="KAF7284279.1"/>
    <property type="molecule type" value="Genomic_DNA"/>
</dbReference>
<proteinExistence type="predicted"/>
<dbReference type="GO" id="GO:0005789">
    <property type="term" value="C:endoplasmic reticulum membrane"/>
    <property type="evidence" value="ECO:0007669"/>
    <property type="project" value="TreeGrafter"/>
</dbReference>
<sequence>MKNELGDKNQFDNDPQQTIEDLRSSSPSSSPRSSPRPSPRPQSRQDHTKQEPFLNTYNNKEQQLFKHEGSPSSQESSTSRLSTASNPEQPILSDTKLDSNLTREKKDSRGKKKSSWFNSLYPTYKSRSEDFKKIFVDVPADERLVVDYSCALQKEILVQGRLYITQNYLCFYANIFGWETNLTLKWKDVAAITKEKTAINVRRGVLLSGPFIVFSMSQVKSALQLPISIRSY</sequence>
<evidence type="ECO:0000313" key="4">
    <source>
        <dbReference type="Proteomes" id="UP000625711"/>
    </source>
</evidence>
<dbReference type="Proteomes" id="UP000625711">
    <property type="component" value="Unassembled WGS sequence"/>
</dbReference>
<gene>
    <name evidence="3" type="ORF">GWI33_022269</name>
</gene>
<protein>
    <recommendedName>
        <fullName evidence="2">GRAM domain-containing protein</fullName>
    </recommendedName>
</protein>
<evidence type="ECO:0000259" key="2">
    <source>
        <dbReference type="SMART" id="SM00568"/>
    </source>
</evidence>
<evidence type="ECO:0000313" key="3">
    <source>
        <dbReference type="EMBL" id="KAF7284279.1"/>
    </source>
</evidence>
<dbReference type="InterPro" id="IPR011993">
    <property type="entry name" value="PH-like_dom_sf"/>
</dbReference>
<dbReference type="GO" id="GO:0032934">
    <property type="term" value="F:sterol binding"/>
    <property type="evidence" value="ECO:0007669"/>
    <property type="project" value="TreeGrafter"/>
</dbReference>
<name>A0A834MMM2_RHYFE</name>
<dbReference type="InterPro" id="IPR051482">
    <property type="entry name" value="Cholesterol_transport"/>
</dbReference>
<dbReference type="GO" id="GO:0140268">
    <property type="term" value="C:endoplasmic reticulum-plasma membrane contact site"/>
    <property type="evidence" value="ECO:0007669"/>
    <property type="project" value="TreeGrafter"/>
</dbReference>
<evidence type="ECO:0000256" key="1">
    <source>
        <dbReference type="SAM" id="MobiDB-lite"/>
    </source>
</evidence>
<reference evidence="3" key="1">
    <citation type="submission" date="2020-08" db="EMBL/GenBank/DDBJ databases">
        <title>Genome sequencing and assembly of the red palm weevil Rhynchophorus ferrugineus.</title>
        <authorList>
            <person name="Dias G.B."/>
            <person name="Bergman C.M."/>
            <person name="Manee M."/>
        </authorList>
    </citation>
    <scope>NUCLEOTIDE SEQUENCE</scope>
    <source>
        <strain evidence="3">AA-2017</strain>
        <tissue evidence="3">Whole larva</tissue>
    </source>
</reference>
<feature type="compositionally biased region" description="Basic and acidic residues" evidence="1">
    <location>
        <begin position="1"/>
        <end position="11"/>
    </location>
</feature>
<feature type="compositionally biased region" description="Basic and acidic residues" evidence="1">
    <location>
        <begin position="95"/>
        <end position="107"/>
    </location>
</feature>
<feature type="compositionally biased region" description="Low complexity" evidence="1">
    <location>
        <begin position="24"/>
        <end position="33"/>
    </location>
</feature>
<feature type="compositionally biased region" description="Polar residues" evidence="1">
    <location>
        <begin position="53"/>
        <end position="62"/>
    </location>
</feature>
<dbReference type="GO" id="GO:0005886">
    <property type="term" value="C:plasma membrane"/>
    <property type="evidence" value="ECO:0007669"/>
    <property type="project" value="TreeGrafter"/>
</dbReference>
<dbReference type="Gene3D" id="2.30.29.30">
    <property type="entry name" value="Pleckstrin-homology domain (PH domain)/Phosphotyrosine-binding domain (PTB)"/>
    <property type="match status" value="1"/>
</dbReference>
<comment type="caution">
    <text evidence="3">The sequence shown here is derived from an EMBL/GenBank/DDBJ whole genome shotgun (WGS) entry which is preliminary data.</text>
</comment>
<dbReference type="GO" id="GO:0032366">
    <property type="term" value="P:intracellular sterol transport"/>
    <property type="evidence" value="ECO:0007669"/>
    <property type="project" value="TreeGrafter"/>
</dbReference>
<dbReference type="PANTHER" id="PTHR23319">
    <property type="entry name" value="GRAM DOMAIN CONTAINING 1B, ISOFORM E"/>
    <property type="match status" value="1"/>
</dbReference>